<feature type="transmembrane region" description="Helical" evidence="1">
    <location>
        <begin position="23"/>
        <end position="41"/>
    </location>
</feature>
<name>A0ABT0C8M2_THEVL</name>
<dbReference type="EMBL" id="JAFIRA010000006">
    <property type="protein sequence ID" value="MCJ2542104.1"/>
    <property type="molecule type" value="Genomic_DNA"/>
</dbReference>
<gene>
    <name evidence="2" type="ORF">JX360_04145</name>
</gene>
<dbReference type="InterPro" id="IPR001646">
    <property type="entry name" value="5peptide_repeat"/>
</dbReference>
<protein>
    <submittedName>
        <fullName evidence="2">Pentapeptide repeat-containing protein</fullName>
    </submittedName>
</protein>
<keyword evidence="1" id="KW-0812">Transmembrane</keyword>
<keyword evidence="3" id="KW-1185">Reference proteome</keyword>
<evidence type="ECO:0000313" key="3">
    <source>
        <dbReference type="Proteomes" id="UP000830835"/>
    </source>
</evidence>
<dbReference type="InterPro" id="IPR044213">
    <property type="entry name" value="At2g44920-like"/>
</dbReference>
<dbReference type="PANTHER" id="PTHR47200">
    <property type="entry name" value="THYLAKOID LUMENAL 15 KDA PROTEIN 1, CHLOROPLASTIC"/>
    <property type="match status" value="1"/>
</dbReference>
<keyword evidence="1" id="KW-1133">Transmembrane helix</keyword>
<dbReference type="Proteomes" id="UP000830835">
    <property type="component" value="Unassembled WGS sequence"/>
</dbReference>
<proteinExistence type="predicted"/>
<dbReference type="SUPFAM" id="SSF141571">
    <property type="entry name" value="Pentapeptide repeat-like"/>
    <property type="match status" value="1"/>
</dbReference>
<accession>A0ABT0C8M2</accession>
<evidence type="ECO:0000313" key="2">
    <source>
        <dbReference type="EMBL" id="MCJ2542104.1"/>
    </source>
</evidence>
<comment type="caution">
    <text evidence="2">The sequence shown here is derived from an EMBL/GenBank/DDBJ whole genome shotgun (WGS) entry which is preliminary data.</text>
</comment>
<reference evidence="2" key="1">
    <citation type="submission" date="2021-02" db="EMBL/GenBank/DDBJ databases">
        <title>The CRISPR/cas machinery reduction and long-range gene transfer in the hot spring cyanobacterium Synechococcus.</title>
        <authorList>
            <person name="Dvorak P."/>
            <person name="Jahodarova E."/>
            <person name="Hasler P."/>
            <person name="Poulickova A."/>
        </authorList>
    </citation>
    <scope>NUCLEOTIDE SEQUENCE</scope>
    <source>
        <strain evidence="2">Rupite</strain>
    </source>
</reference>
<dbReference type="PANTHER" id="PTHR47200:SF2">
    <property type="entry name" value="THYLAKOID LUMENAL 15 KDA PROTEIN 1, CHLOROPLASTIC"/>
    <property type="match status" value="1"/>
</dbReference>
<evidence type="ECO:0000256" key="1">
    <source>
        <dbReference type="SAM" id="Phobius"/>
    </source>
</evidence>
<keyword evidence="1" id="KW-0472">Membrane</keyword>
<organism evidence="2 3">
    <name type="scientific">Thermostichus vulcanus str. 'Rupite'</name>
    <dbReference type="NCBI Taxonomy" id="2813851"/>
    <lineage>
        <taxon>Bacteria</taxon>
        <taxon>Bacillati</taxon>
        <taxon>Cyanobacteriota</taxon>
        <taxon>Cyanophyceae</taxon>
        <taxon>Thermostichales</taxon>
        <taxon>Thermostichaceae</taxon>
        <taxon>Thermostichus</taxon>
    </lineage>
</organism>
<dbReference type="Pfam" id="PF00805">
    <property type="entry name" value="Pentapeptide"/>
    <property type="match status" value="2"/>
</dbReference>
<sequence length="176" mass="19052">MFAALSASFLARTAPLTRLFRGILVFLLMIGLLMILFGSPAQAEDYTKRDLQGMNFAGQDLTGSKFLKANLRQSDLSHVKAAGVNLFGANLSKANLQGADLRSATLDMANLQGADLREAQLQDSMMWLARVDGIQIEGADFTNALIRQDALSILCERATGVNPVTGRATRDTLECE</sequence>
<dbReference type="Gene3D" id="2.160.20.80">
    <property type="entry name" value="E3 ubiquitin-protein ligase SopA"/>
    <property type="match status" value="1"/>
</dbReference>